<sequence length="63" mass="6305">MIRTSIRRPVAALCLGLLALAGCEQQRGQPGPKPISGATSNATPGDRPAPMAPGASVPSGTPR</sequence>
<proteinExistence type="predicted"/>
<keyword evidence="4" id="KW-1185">Reference proteome</keyword>
<evidence type="ECO:0000256" key="2">
    <source>
        <dbReference type="SAM" id="SignalP"/>
    </source>
</evidence>
<protein>
    <submittedName>
        <fullName evidence="3">Uncharacterized protein</fullName>
    </submittedName>
</protein>
<dbReference type="Proteomes" id="UP000318943">
    <property type="component" value="Unassembled WGS sequence"/>
</dbReference>
<gene>
    <name evidence="3" type="ORF">FGG12_22155</name>
</gene>
<feature type="region of interest" description="Disordered" evidence="1">
    <location>
        <begin position="25"/>
        <end position="63"/>
    </location>
</feature>
<evidence type="ECO:0000256" key="1">
    <source>
        <dbReference type="SAM" id="MobiDB-lite"/>
    </source>
</evidence>
<dbReference type="PROSITE" id="PS51257">
    <property type="entry name" value="PROKAR_LIPOPROTEIN"/>
    <property type="match status" value="1"/>
</dbReference>
<dbReference type="EMBL" id="VCIZ01000015">
    <property type="protein sequence ID" value="TSP10568.1"/>
    <property type="molecule type" value="Genomic_DNA"/>
</dbReference>
<feature type="signal peptide" evidence="2">
    <location>
        <begin position="1"/>
        <end position="21"/>
    </location>
</feature>
<reference evidence="3 4" key="1">
    <citation type="submission" date="2019-05" db="EMBL/GenBank/DDBJ databases">
        <title>Whole genome sequence analysis of Cupriavidus campinensis S14E4C strain.</title>
        <authorList>
            <person name="Abbaszade G."/>
            <person name="Szabo A."/>
            <person name="Toumi M."/>
            <person name="Toth E."/>
        </authorList>
    </citation>
    <scope>NUCLEOTIDE SEQUENCE [LARGE SCALE GENOMIC DNA]</scope>
    <source>
        <strain evidence="3 4">S14E4C</strain>
    </source>
</reference>
<feature type="chain" id="PRO_5046996921" evidence="2">
    <location>
        <begin position="22"/>
        <end position="63"/>
    </location>
</feature>
<keyword evidence="2" id="KW-0732">Signal</keyword>
<evidence type="ECO:0000313" key="4">
    <source>
        <dbReference type="Proteomes" id="UP000318943"/>
    </source>
</evidence>
<evidence type="ECO:0000313" key="3">
    <source>
        <dbReference type="EMBL" id="TSP10568.1"/>
    </source>
</evidence>
<accession>A0ABY3EIR7</accession>
<name>A0ABY3EIR7_9BURK</name>
<comment type="caution">
    <text evidence="3">The sequence shown here is derived from an EMBL/GenBank/DDBJ whole genome shotgun (WGS) entry which is preliminary data.</text>
</comment>
<organism evidence="3 4">
    <name type="scientific">Cupriavidus campinensis</name>
    <dbReference type="NCBI Taxonomy" id="151783"/>
    <lineage>
        <taxon>Bacteria</taxon>
        <taxon>Pseudomonadati</taxon>
        <taxon>Pseudomonadota</taxon>
        <taxon>Betaproteobacteria</taxon>
        <taxon>Burkholderiales</taxon>
        <taxon>Burkholderiaceae</taxon>
        <taxon>Cupriavidus</taxon>
    </lineage>
</organism>